<dbReference type="OrthoDB" id="343092at2759"/>
<accession>A0A016U595</accession>
<protein>
    <submittedName>
        <fullName evidence="1">Uncharacterized protein</fullName>
    </submittedName>
</protein>
<dbReference type="EMBL" id="JARK01001393">
    <property type="protein sequence ID" value="EYC10086.1"/>
    <property type="molecule type" value="Genomic_DNA"/>
</dbReference>
<proteinExistence type="predicted"/>
<gene>
    <name evidence="1" type="primary">Acey_s0057.g2755</name>
    <name evidence="1" type="ORF">Y032_0057g2755</name>
</gene>
<organism evidence="1 2">
    <name type="scientific">Ancylostoma ceylanicum</name>
    <dbReference type="NCBI Taxonomy" id="53326"/>
    <lineage>
        <taxon>Eukaryota</taxon>
        <taxon>Metazoa</taxon>
        <taxon>Ecdysozoa</taxon>
        <taxon>Nematoda</taxon>
        <taxon>Chromadorea</taxon>
        <taxon>Rhabditida</taxon>
        <taxon>Rhabditina</taxon>
        <taxon>Rhabditomorpha</taxon>
        <taxon>Strongyloidea</taxon>
        <taxon>Ancylostomatidae</taxon>
        <taxon>Ancylostomatinae</taxon>
        <taxon>Ancylostoma</taxon>
    </lineage>
</organism>
<comment type="caution">
    <text evidence="1">The sequence shown here is derived from an EMBL/GenBank/DDBJ whole genome shotgun (WGS) entry which is preliminary data.</text>
</comment>
<keyword evidence="2" id="KW-1185">Reference proteome</keyword>
<reference evidence="2" key="1">
    <citation type="journal article" date="2015" name="Nat. Genet.">
        <title>The genome and transcriptome of the zoonotic hookworm Ancylostoma ceylanicum identify infection-specific gene families.</title>
        <authorList>
            <person name="Schwarz E.M."/>
            <person name="Hu Y."/>
            <person name="Antoshechkin I."/>
            <person name="Miller M.M."/>
            <person name="Sternberg P.W."/>
            <person name="Aroian R.V."/>
        </authorList>
    </citation>
    <scope>NUCLEOTIDE SEQUENCE</scope>
    <source>
        <strain evidence="2">HY135</strain>
    </source>
</reference>
<name>A0A016U595_9BILA</name>
<evidence type="ECO:0000313" key="1">
    <source>
        <dbReference type="EMBL" id="EYC10086.1"/>
    </source>
</evidence>
<dbReference type="Proteomes" id="UP000024635">
    <property type="component" value="Unassembled WGS sequence"/>
</dbReference>
<sequence>MHFFQGVKDAAADDLIRDWWDKMLAVVARMHDAHRRAIMSAYPNPAFASERFLEVLESHILLLIIILGCREMIETLQIFITPLTFSLQLGNFRTCCNHNVYPSPEATPRRRPDFTGSEMGKLQVEQLVSQ</sequence>
<evidence type="ECO:0000313" key="2">
    <source>
        <dbReference type="Proteomes" id="UP000024635"/>
    </source>
</evidence>
<dbReference type="AlphaFoldDB" id="A0A016U595"/>